<dbReference type="EMBL" id="MU827814">
    <property type="protein sequence ID" value="KAJ7323443.1"/>
    <property type="molecule type" value="Genomic_DNA"/>
</dbReference>
<dbReference type="InterPro" id="IPR010281">
    <property type="entry name" value="DUF885"/>
</dbReference>
<protein>
    <recommendedName>
        <fullName evidence="3">DUF885 domain-containing protein</fullName>
    </recommendedName>
</protein>
<comment type="caution">
    <text evidence="1">The sequence shown here is derived from an EMBL/GenBank/DDBJ whole genome shotgun (WGS) entry which is preliminary data.</text>
</comment>
<accession>A0A9W9Y8F1</accession>
<evidence type="ECO:0008006" key="3">
    <source>
        <dbReference type="Google" id="ProtNLM"/>
    </source>
</evidence>
<dbReference type="PANTHER" id="PTHR33361:SF2">
    <property type="entry name" value="DUF885 DOMAIN-CONTAINING PROTEIN"/>
    <property type="match status" value="1"/>
</dbReference>
<proteinExistence type="predicted"/>
<evidence type="ECO:0000313" key="2">
    <source>
        <dbReference type="Proteomes" id="UP001163046"/>
    </source>
</evidence>
<gene>
    <name evidence="1" type="ORF">OS493_031642</name>
</gene>
<organism evidence="1 2">
    <name type="scientific">Desmophyllum pertusum</name>
    <dbReference type="NCBI Taxonomy" id="174260"/>
    <lineage>
        <taxon>Eukaryota</taxon>
        <taxon>Metazoa</taxon>
        <taxon>Cnidaria</taxon>
        <taxon>Anthozoa</taxon>
        <taxon>Hexacorallia</taxon>
        <taxon>Scleractinia</taxon>
        <taxon>Caryophylliina</taxon>
        <taxon>Caryophylliidae</taxon>
        <taxon>Desmophyllum</taxon>
    </lineage>
</organism>
<dbReference type="Proteomes" id="UP001163046">
    <property type="component" value="Unassembled WGS sequence"/>
</dbReference>
<dbReference type="Pfam" id="PF05960">
    <property type="entry name" value="DUF885"/>
    <property type="match status" value="1"/>
</dbReference>
<dbReference type="PANTHER" id="PTHR33361">
    <property type="entry name" value="GLR0591 PROTEIN"/>
    <property type="match status" value="1"/>
</dbReference>
<dbReference type="AlphaFoldDB" id="A0A9W9Y8F1"/>
<reference evidence="1" key="1">
    <citation type="submission" date="2023-01" db="EMBL/GenBank/DDBJ databases">
        <title>Genome assembly of the deep-sea coral Lophelia pertusa.</title>
        <authorList>
            <person name="Herrera S."/>
            <person name="Cordes E."/>
        </authorList>
    </citation>
    <scope>NUCLEOTIDE SEQUENCE</scope>
    <source>
        <strain evidence="1">USNM1676648</strain>
        <tissue evidence="1">Polyp</tissue>
    </source>
</reference>
<evidence type="ECO:0000313" key="1">
    <source>
        <dbReference type="EMBL" id="KAJ7323443.1"/>
    </source>
</evidence>
<dbReference type="OrthoDB" id="5959877at2759"/>
<sequence>MSAEVDNILRSFWEWRLKESPEFATQIGVHTYDNNLDGHSFGAYAKRQDDCRDFIKKLNAVTTSKLSKADALNVKLLQREIQFYLDAVSSHKSYLFPLINLEGPQLEFSRLVSWMKFDTKDDYEKYFSRLTAFPTQASEFIGLLEEGVRTHYVPPRLTVSHVPEQIKKVLDAEFTDDNHLFTPLKKFPETFSDQERASLKERGVKLIEEEVKPAFKKIYDYYLHKYLPQTRDSIPCTDFPNGTAFYNKALKFHVACDMTAQEVHDLGQKEVKRIRSRMDEIIKEVGFEGNFKAFLDMLRTEKRFYYDTKEELLNGYKDLCEKIIKPKLKDYFKEMPKTPFEIVETPADAAPVAPAAYYLGPSEDGTRPGVFMVNTYKHDTRPKYEMVALALHEAVPGHHLQTAFAMEQEEQPSFRRHVEDRRYYEVPARFALHTAYMEGWGLYCEYLGEEMGLYKDPYDLFGRLSTEILRAVRLVVDTGMHAFGWGRQQAVDFMADNTAMSLHNVNTEIDRYIAWPGQACAYKVGEIKIKELRRTAEQKLGVKFDIRDYHHVFLSAGPMGLDTLEEAVDEYIESTLAQ</sequence>
<keyword evidence="2" id="KW-1185">Reference proteome</keyword>
<name>A0A9W9Y8F1_9CNID</name>